<keyword evidence="5" id="KW-0349">Heme</keyword>
<evidence type="ECO:0000256" key="4">
    <source>
        <dbReference type="ARBA" id="ARBA00022559"/>
    </source>
</evidence>
<name>A0A830B9Z3_9LAMI</name>
<evidence type="ECO:0000313" key="12">
    <source>
        <dbReference type="EMBL" id="GFP83907.1"/>
    </source>
</evidence>
<dbReference type="GO" id="GO:0006979">
    <property type="term" value="P:response to oxidative stress"/>
    <property type="evidence" value="ECO:0007669"/>
    <property type="project" value="InterPro"/>
</dbReference>
<dbReference type="SUPFAM" id="SSF48113">
    <property type="entry name" value="Heme-dependent peroxidases"/>
    <property type="match status" value="1"/>
</dbReference>
<dbReference type="AlphaFoldDB" id="A0A830B9Z3"/>
<keyword evidence="13" id="KW-1185">Reference proteome</keyword>
<evidence type="ECO:0000256" key="6">
    <source>
        <dbReference type="ARBA" id="ARBA00022723"/>
    </source>
</evidence>
<dbReference type="EC" id="1.11.1.7" evidence="3"/>
<comment type="similarity">
    <text evidence="10">Belongs to the peroxidase family.</text>
</comment>
<gene>
    <name evidence="12" type="ORF">PHJA_000534300</name>
</gene>
<dbReference type="InterPro" id="IPR002016">
    <property type="entry name" value="Haem_peroxidase"/>
</dbReference>
<dbReference type="GO" id="GO:0046872">
    <property type="term" value="F:metal ion binding"/>
    <property type="evidence" value="ECO:0007669"/>
    <property type="project" value="UniProtKB-KW"/>
</dbReference>
<dbReference type="InterPro" id="IPR000823">
    <property type="entry name" value="Peroxidase_pln"/>
</dbReference>
<dbReference type="OrthoDB" id="2113341at2759"/>
<evidence type="ECO:0000256" key="7">
    <source>
        <dbReference type="ARBA" id="ARBA00023002"/>
    </source>
</evidence>
<reference evidence="12" key="1">
    <citation type="submission" date="2020-07" db="EMBL/GenBank/DDBJ databases">
        <title>Ethylene signaling mediates host invasion by parasitic plants.</title>
        <authorList>
            <person name="Yoshida S."/>
        </authorList>
    </citation>
    <scope>NUCLEOTIDE SEQUENCE</scope>
    <source>
        <strain evidence="12">Okayama</strain>
    </source>
</reference>
<feature type="domain" description="Plant heme peroxidase family profile" evidence="11">
    <location>
        <begin position="46"/>
        <end position="119"/>
    </location>
</feature>
<keyword evidence="7" id="KW-0560">Oxidoreductase</keyword>
<evidence type="ECO:0000313" key="13">
    <source>
        <dbReference type="Proteomes" id="UP000653305"/>
    </source>
</evidence>
<comment type="catalytic activity">
    <reaction evidence="1">
        <text>2 a phenolic donor + H2O2 = 2 a phenolic radical donor + 2 H2O</text>
        <dbReference type="Rhea" id="RHEA:56136"/>
        <dbReference type="ChEBI" id="CHEBI:15377"/>
        <dbReference type="ChEBI" id="CHEBI:16240"/>
        <dbReference type="ChEBI" id="CHEBI:139520"/>
        <dbReference type="ChEBI" id="CHEBI:139521"/>
        <dbReference type="EC" id="1.11.1.7"/>
    </reaction>
</comment>
<comment type="cofactor">
    <cofactor evidence="2">
        <name>heme b</name>
        <dbReference type="ChEBI" id="CHEBI:60344"/>
    </cofactor>
</comment>
<keyword evidence="9" id="KW-0106">Calcium</keyword>
<dbReference type="Proteomes" id="UP000653305">
    <property type="component" value="Unassembled WGS sequence"/>
</dbReference>
<accession>A0A830B9Z3</accession>
<proteinExistence type="inferred from homology"/>
<evidence type="ECO:0000256" key="1">
    <source>
        <dbReference type="ARBA" id="ARBA00000189"/>
    </source>
</evidence>
<evidence type="ECO:0000256" key="8">
    <source>
        <dbReference type="ARBA" id="ARBA00023004"/>
    </source>
</evidence>
<dbReference type="PANTHER" id="PTHR31388">
    <property type="entry name" value="PEROXIDASE 72-RELATED"/>
    <property type="match status" value="1"/>
</dbReference>
<organism evidence="12 13">
    <name type="scientific">Phtheirospermum japonicum</name>
    <dbReference type="NCBI Taxonomy" id="374723"/>
    <lineage>
        <taxon>Eukaryota</taxon>
        <taxon>Viridiplantae</taxon>
        <taxon>Streptophyta</taxon>
        <taxon>Embryophyta</taxon>
        <taxon>Tracheophyta</taxon>
        <taxon>Spermatophyta</taxon>
        <taxon>Magnoliopsida</taxon>
        <taxon>eudicotyledons</taxon>
        <taxon>Gunneridae</taxon>
        <taxon>Pentapetalae</taxon>
        <taxon>asterids</taxon>
        <taxon>lamiids</taxon>
        <taxon>Lamiales</taxon>
        <taxon>Orobanchaceae</taxon>
        <taxon>Orobanchaceae incertae sedis</taxon>
        <taxon>Phtheirospermum</taxon>
    </lineage>
</organism>
<dbReference type="EMBL" id="BMAC01000073">
    <property type="protein sequence ID" value="GFP83907.1"/>
    <property type="molecule type" value="Genomic_DNA"/>
</dbReference>
<evidence type="ECO:0000256" key="2">
    <source>
        <dbReference type="ARBA" id="ARBA00001970"/>
    </source>
</evidence>
<evidence type="ECO:0000256" key="3">
    <source>
        <dbReference type="ARBA" id="ARBA00012313"/>
    </source>
</evidence>
<protein>
    <recommendedName>
        <fullName evidence="3">peroxidase</fullName>
        <ecNumber evidence="3">1.11.1.7</ecNumber>
    </recommendedName>
</protein>
<comment type="caution">
    <text evidence="12">The sequence shown here is derived from an EMBL/GenBank/DDBJ whole genome shotgun (WGS) entry which is preliminary data.</text>
</comment>
<dbReference type="GO" id="GO:0020037">
    <property type="term" value="F:heme binding"/>
    <property type="evidence" value="ECO:0007669"/>
    <property type="project" value="InterPro"/>
</dbReference>
<dbReference type="PANTHER" id="PTHR31388:SF247">
    <property type="entry name" value="PEROXIDASE"/>
    <property type="match status" value="1"/>
</dbReference>
<feature type="binding site" evidence="9">
    <location>
        <position position="49"/>
    </location>
    <ligand>
        <name>Ca(2+)</name>
        <dbReference type="ChEBI" id="CHEBI:29108"/>
        <label>1</label>
    </ligand>
</feature>
<keyword evidence="8" id="KW-0408">Iron</keyword>
<dbReference type="PROSITE" id="PS50873">
    <property type="entry name" value="PEROXIDASE_4"/>
    <property type="match status" value="1"/>
</dbReference>
<keyword evidence="6 9" id="KW-0479">Metal-binding</keyword>
<dbReference type="GO" id="GO:0140825">
    <property type="term" value="F:lactoperoxidase activity"/>
    <property type="evidence" value="ECO:0007669"/>
    <property type="project" value="UniProtKB-EC"/>
</dbReference>
<dbReference type="Gene3D" id="1.10.520.10">
    <property type="match status" value="1"/>
</dbReference>
<feature type="binding site" evidence="9">
    <location>
        <position position="66"/>
    </location>
    <ligand>
        <name>Ca(2+)</name>
        <dbReference type="ChEBI" id="CHEBI:29108"/>
        <label>1</label>
    </ligand>
</feature>
<evidence type="ECO:0000256" key="10">
    <source>
        <dbReference type="RuleBase" id="RU004241"/>
    </source>
</evidence>
<evidence type="ECO:0000256" key="5">
    <source>
        <dbReference type="ARBA" id="ARBA00022617"/>
    </source>
</evidence>
<evidence type="ECO:0000259" key="11">
    <source>
        <dbReference type="PROSITE" id="PS50873"/>
    </source>
</evidence>
<feature type="binding site" evidence="9">
    <location>
        <position position="51"/>
    </location>
    <ligand>
        <name>Ca(2+)</name>
        <dbReference type="ChEBI" id="CHEBI:29108"/>
        <label>1</label>
    </ligand>
</feature>
<keyword evidence="4 12" id="KW-0575">Peroxidase</keyword>
<dbReference type="InterPro" id="IPR010255">
    <property type="entry name" value="Haem_peroxidase_sf"/>
</dbReference>
<dbReference type="PRINTS" id="PR00461">
    <property type="entry name" value="PLPEROXIDASE"/>
</dbReference>
<sequence length="119" mass="13162">MWTEVKDLTDELKDQKMLKWWRAQSIRAVNNVAAGGADRTYDYLQLTQGCDAWILLDDVTGSITREKTAGPNNKSVRGFDTIDTVKSVVEMVCSATVSCADILVIVAWDSVVQVLSSFS</sequence>
<evidence type="ECO:0000256" key="9">
    <source>
        <dbReference type="PIRSR" id="PIRSR600823-3"/>
    </source>
</evidence>
<comment type="cofactor">
    <cofactor evidence="9">
        <name>Ca(2+)</name>
        <dbReference type="ChEBI" id="CHEBI:29108"/>
    </cofactor>
    <text evidence="9">Binds 2 calcium ions per subunit.</text>
</comment>
<dbReference type="Pfam" id="PF00141">
    <property type="entry name" value="peroxidase"/>
    <property type="match status" value="1"/>
</dbReference>